<protein>
    <submittedName>
        <fullName evidence="2">Uncharacterized protein</fullName>
    </submittedName>
</protein>
<accession>A0A401THI1</accession>
<name>A0A401THI1_CHIPU</name>
<reference evidence="2 3" key="1">
    <citation type="journal article" date="2018" name="Nat. Ecol. Evol.">
        <title>Shark genomes provide insights into elasmobranch evolution and the origin of vertebrates.</title>
        <authorList>
            <person name="Hara Y"/>
            <person name="Yamaguchi K"/>
            <person name="Onimaru K"/>
            <person name="Kadota M"/>
            <person name="Koyanagi M"/>
            <person name="Keeley SD"/>
            <person name="Tatsumi K"/>
            <person name="Tanaka K"/>
            <person name="Motone F"/>
            <person name="Kageyama Y"/>
            <person name="Nozu R"/>
            <person name="Adachi N"/>
            <person name="Nishimura O"/>
            <person name="Nakagawa R"/>
            <person name="Tanegashima C"/>
            <person name="Kiyatake I"/>
            <person name="Matsumoto R"/>
            <person name="Murakumo K"/>
            <person name="Nishida K"/>
            <person name="Terakita A"/>
            <person name="Kuratani S"/>
            <person name="Sato K"/>
            <person name="Hyodo S Kuraku.S."/>
        </authorList>
    </citation>
    <scope>NUCLEOTIDE SEQUENCE [LARGE SCALE GENOMIC DNA]</scope>
</reference>
<proteinExistence type="predicted"/>
<feature type="region of interest" description="Disordered" evidence="1">
    <location>
        <begin position="66"/>
        <end position="136"/>
    </location>
</feature>
<feature type="non-terminal residue" evidence="2">
    <location>
        <position position="1"/>
    </location>
</feature>
<dbReference type="EMBL" id="BEZZ01076698">
    <property type="protein sequence ID" value="GCC42114.1"/>
    <property type="molecule type" value="Genomic_DNA"/>
</dbReference>
<dbReference type="AlphaFoldDB" id="A0A401THI1"/>
<feature type="compositionally biased region" description="Low complexity" evidence="1">
    <location>
        <begin position="87"/>
        <end position="99"/>
    </location>
</feature>
<organism evidence="2 3">
    <name type="scientific">Chiloscyllium punctatum</name>
    <name type="common">Brownbanded bambooshark</name>
    <name type="synonym">Hemiscyllium punctatum</name>
    <dbReference type="NCBI Taxonomy" id="137246"/>
    <lineage>
        <taxon>Eukaryota</taxon>
        <taxon>Metazoa</taxon>
        <taxon>Chordata</taxon>
        <taxon>Craniata</taxon>
        <taxon>Vertebrata</taxon>
        <taxon>Chondrichthyes</taxon>
        <taxon>Elasmobranchii</taxon>
        <taxon>Galeomorphii</taxon>
        <taxon>Galeoidea</taxon>
        <taxon>Orectolobiformes</taxon>
        <taxon>Hemiscylliidae</taxon>
        <taxon>Chiloscyllium</taxon>
    </lineage>
</organism>
<feature type="compositionally biased region" description="Gly residues" evidence="1">
    <location>
        <begin position="127"/>
        <end position="136"/>
    </location>
</feature>
<gene>
    <name evidence="2" type="ORF">chiPu_0026313</name>
</gene>
<evidence type="ECO:0000256" key="1">
    <source>
        <dbReference type="SAM" id="MobiDB-lite"/>
    </source>
</evidence>
<keyword evidence="3" id="KW-1185">Reference proteome</keyword>
<comment type="caution">
    <text evidence="2">The sequence shown here is derived from an EMBL/GenBank/DDBJ whole genome shotgun (WGS) entry which is preliminary data.</text>
</comment>
<feature type="compositionally biased region" description="Basic and acidic residues" evidence="1">
    <location>
        <begin position="36"/>
        <end position="50"/>
    </location>
</feature>
<evidence type="ECO:0000313" key="2">
    <source>
        <dbReference type="EMBL" id="GCC42114.1"/>
    </source>
</evidence>
<evidence type="ECO:0000313" key="3">
    <source>
        <dbReference type="Proteomes" id="UP000287033"/>
    </source>
</evidence>
<feature type="region of interest" description="Disordered" evidence="1">
    <location>
        <begin position="16"/>
        <end position="50"/>
    </location>
</feature>
<dbReference type="Proteomes" id="UP000287033">
    <property type="component" value="Unassembled WGS sequence"/>
</dbReference>
<feature type="compositionally biased region" description="Basic and acidic residues" evidence="1">
    <location>
        <begin position="72"/>
        <end position="84"/>
    </location>
</feature>
<sequence length="136" mass="14966">RLGLPAGFQERRNTLDLYQLTHSPKPVRTAPGSAGKLDRQHSERPIAELNKDMVKNMDLVFRELLQNRRHRSSSEEVHDPRKVETPGSQGSEQRRSSGGALDRPPLKQGPPPKQGKKARATALFKPSGGGTADTTP</sequence>